<feature type="domain" description="Methyltransferase type 11" evidence="4">
    <location>
        <begin position="50"/>
        <end position="139"/>
    </location>
</feature>
<evidence type="ECO:0000256" key="2">
    <source>
        <dbReference type="ARBA" id="ARBA00022603"/>
    </source>
</evidence>
<keyword evidence="2 5" id="KW-0489">Methyltransferase</keyword>
<dbReference type="SUPFAM" id="SSF53335">
    <property type="entry name" value="S-adenosyl-L-methionine-dependent methyltransferases"/>
    <property type="match status" value="1"/>
</dbReference>
<dbReference type="CDD" id="cd02440">
    <property type="entry name" value="AdoMet_MTases"/>
    <property type="match status" value="1"/>
</dbReference>
<evidence type="ECO:0000256" key="1">
    <source>
        <dbReference type="ARBA" id="ARBA00008361"/>
    </source>
</evidence>
<accession>A0A6F9DMA0</accession>
<dbReference type="Pfam" id="PF08241">
    <property type="entry name" value="Methyltransf_11"/>
    <property type="match status" value="1"/>
</dbReference>
<evidence type="ECO:0000256" key="3">
    <source>
        <dbReference type="ARBA" id="ARBA00022679"/>
    </source>
</evidence>
<dbReference type="GO" id="GO:0008757">
    <property type="term" value="F:S-adenosylmethionine-dependent methyltransferase activity"/>
    <property type="evidence" value="ECO:0007669"/>
    <property type="project" value="InterPro"/>
</dbReference>
<organism evidence="5">
    <name type="scientific">Phallusia mammillata</name>
    <dbReference type="NCBI Taxonomy" id="59560"/>
    <lineage>
        <taxon>Eukaryota</taxon>
        <taxon>Metazoa</taxon>
        <taxon>Chordata</taxon>
        <taxon>Tunicata</taxon>
        <taxon>Ascidiacea</taxon>
        <taxon>Phlebobranchia</taxon>
        <taxon>Ascidiidae</taxon>
        <taxon>Phallusia</taxon>
    </lineage>
</organism>
<reference evidence="5" key="1">
    <citation type="submission" date="2020-04" db="EMBL/GenBank/DDBJ databases">
        <authorList>
            <person name="Neveu A P."/>
        </authorList>
    </citation>
    <scope>NUCLEOTIDE SEQUENCE</scope>
    <source>
        <tissue evidence="5">Whole embryo</tissue>
    </source>
</reference>
<evidence type="ECO:0000259" key="4">
    <source>
        <dbReference type="Pfam" id="PF08241"/>
    </source>
</evidence>
<dbReference type="InterPro" id="IPR051052">
    <property type="entry name" value="Diverse_substrate_MTase"/>
</dbReference>
<protein>
    <submittedName>
        <fullName evidence="5">Putative methyltransferase DDB_G0268948</fullName>
    </submittedName>
</protein>
<dbReference type="AlphaFoldDB" id="A0A6F9DMA0"/>
<dbReference type="InterPro" id="IPR029063">
    <property type="entry name" value="SAM-dependent_MTases_sf"/>
</dbReference>
<keyword evidence="3 5" id="KW-0808">Transferase</keyword>
<proteinExistence type="evidence at transcript level"/>
<dbReference type="GO" id="GO:0032259">
    <property type="term" value="P:methylation"/>
    <property type="evidence" value="ECO:0007669"/>
    <property type="project" value="UniProtKB-KW"/>
</dbReference>
<dbReference type="Gene3D" id="3.40.50.150">
    <property type="entry name" value="Vaccinia Virus protein VP39"/>
    <property type="match status" value="1"/>
</dbReference>
<dbReference type="InterPro" id="IPR013216">
    <property type="entry name" value="Methyltransf_11"/>
</dbReference>
<dbReference type="PANTHER" id="PTHR44942:SF4">
    <property type="entry name" value="METHYLTRANSFERASE TYPE 11 DOMAIN-CONTAINING PROTEIN"/>
    <property type="match status" value="1"/>
</dbReference>
<sequence length="293" mass="33994">MFRLFESKSHTELYSKHCPHPTTEIVQKVMDFLNKHSPLETSESRHQCMVDVGCGNGQATELFAPYFTEVNGFDISPNQIEHASRKFSNVKYQVASSESMPFEDKSVDLLISCEAVHWLELNVFFAECTRVLKPNGCLALIGYEPIKIHPFHAMECNNTAVQQLFFNFFYACKFTPHVDHLLNHYRDIYELVNSKNKIHHNNMEQTFNWNLEDLRNALSTWSGYQTYMKDTTNALTVQHGSENVTAEMVKEQDILEIFIRRLNQVLCSSDKPDDQVEIKVSREWFVILSDKPN</sequence>
<dbReference type="PANTHER" id="PTHR44942">
    <property type="entry name" value="METHYLTRANSF_11 DOMAIN-CONTAINING PROTEIN"/>
    <property type="match status" value="1"/>
</dbReference>
<dbReference type="EMBL" id="LR788397">
    <property type="protein sequence ID" value="CAB3264259.1"/>
    <property type="molecule type" value="mRNA"/>
</dbReference>
<name>A0A6F9DMA0_9ASCI</name>
<comment type="similarity">
    <text evidence="1">Belongs to the methyltransferase superfamily.</text>
</comment>
<evidence type="ECO:0000313" key="5">
    <source>
        <dbReference type="EMBL" id="CAB3264259.1"/>
    </source>
</evidence>
<gene>
    <name evidence="5" type="primary">Ndufaf5-002</name>
</gene>